<organism evidence="2 3">
    <name type="scientific">Melipona bicolor</name>
    <dbReference type="NCBI Taxonomy" id="60889"/>
    <lineage>
        <taxon>Eukaryota</taxon>
        <taxon>Metazoa</taxon>
        <taxon>Ecdysozoa</taxon>
        <taxon>Arthropoda</taxon>
        <taxon>Hexapoda</taxon>
        <taxon>Insecta</taxon>
        <taxon>Pterygota</taxon>
        <taxon>Neoptera</taxon>
        <taxon>Endopterygota</taxon>
        <taxon>Hymenoptera</taxon>
        <taxon>Apocrita</taxon>
        <taxon>Aculeata</taxon>
        <taxon>Apoidea</taxon>
        <taxon>Anthophila</taxon>
        <taxon>Apidae</taxon>
        <taxon>Melipona</taxon>
    </lineage>
</organism>
<accession>A0AA40G1N0</accession>
<sequence>MEDEGLQGAGGRRDFERGSLCSRRPPALASRRERAGDGEASLRRRVEEPGALEGEVGESEEKPGGGSSSGAVSEGGLELGRRKTEGELEANPDSAESRYIRKYKSIQDGAEERCLACR</sequence>
<reference evidence="2" key="1">
    <citation type="submission" date="2021-10" db="EMBL/GenBank/DDBJ databases">
        <title>Melipona bicolor Genome sequencing and assembly.</title>
        <authorList>
            <person name="Araujo N.S."/>
            <person name="Arias M.C."/>
        </authorList>
    </citation>
    <scope>NUCLEOTIDE SEQUENCE</scope>
    <source>
        <strain evidence="2">USP_2M_L1-L4_2017</strain>
        <tissue evidence="2">Whole body</tissue>
    </source>
</reference>
<keyword evidence="3" id="KW-1185">Reference proteome</keyword>
<name>A0AA40G1N0_9HYME</name>
<dbReference type="AlphaFoldDB" id="A0AA40G1N0"/>
<feature type="region of interest" description="Disordered" evidence="1">
    <location>
        <begin position="1"/>
        <end position="96"/>
    </location>
</feature>
<dbReference type="EMBL" id="JAHYIQ010000008">
    <property type="protein sequence ID" value="KAK1129367.1"/>
    <property type="molecule type" value="Genomic_DNA"/>
</dbReference>
<comment type="caution">
    <text evidence="2">The sequence shown here is derived from an EMBL/GenBank/DDBJ whole genome shotgun (WGS) entry which is preliminary data.</text>
</comment>
<feature type="compositionally biased region" description="Basic and acidic residues" evidence="1">
    <location>
        <begin position="30"/>
        <end position="48"/>
    </location>
</feature>
<evidence type="ECO:0000313" key="2">
    <source>
        <dbReference type="EMBL" id="KAK1129367.1"/>
    </source>
</evidence>
<proteinExistence type="predicted"/>
<evidence type="ECO:0000313" key="3">
    <source>
        <dbReference type="Proteomes" id="UP001177670"/>
    </source>
</evidence>
<gene>
    <name evidence="2" type="ORF">K0M31_019101</name>
</gene>
<evidence type="ECO:0000256" key="1">
    <source>
        <dbReference type="SAM" id="MobiDB-lite"/>
    </source>
</evidence>
<dbReference type="Proteomes" id="UP001177670">
    <property type="component" value="Unassembled WGS sequence"/>
</dbReference>
<protein>
    <submittedName>
        <fullName evidence="2">Uncharacterized protein</fullName>
    </submittedName>
</protein>